<proteinExistence type="predicted"/>
<reference evidence="1 2" key="1">
    <citation type="submission" date="2016-11" db="EMBL/GenBank/DDBJ databases">
        <title>Trade-off between light-utilization and light-protection in marine flavobacteria.</title>
        <authorList>
            <person name="Kumagai Y."/>
        </authorList>
    </citation>
    <scope>NUCLEOTIDE SEQUENCE [LARGE SCALE GENOMIC DNA]</scope>
    <source>
        <strain evidence="1 2">JCM 17109</strain>
    </source>
</reference>
<dbReference type="Proteomes" id="UP000239532">
    <property type="component" value="Unassembled WGS sequence"/>
</dbReference>
<organism evidence="1 2">
    <name type="scientific">Nonlabens agnitus</name>
    <dbReference type="NCBI Taxonomy" id="870484"/>
    <lineage>
        <taxon>Bacteria</taxon>
        <taxon>Pseudomonadati</taxon>
        <taxon>Bacteroidota</taxon>
        <taxon>Flavobacteriia</taxon>
        <taxon>Flavobacteriales</taxon>
        <taxon>Flavobacteriaceae</taxon>
        <taxon>Nonlabens</taxon>
    </lineage>
</organism>
<sequence>MYVGTSDGLAVIDMSRPDRIMTYDPNSNPDDPFNVQGFLELKNEVYVITYDDGIHKVALDEDKISLNRVRAEKYLYGASQFKDSIYLSGKQYYKTVSIAGFSDITTLRKMKPEGNSIFWDYEPLEDRLFAAGWGIYSKDGGIYELVPGGFELRNEFFDVESAQVTSLAVQREFDLLYVSTLDNGFYEIRLDQSVHLKNQITIG</sequence>
<dbReference type="AlphaFoldDB" id="A0A2S9WUQ1"/>
<keyword evidence="2" id="KW-1185">Reference proteome</keyword>
<evidence type="ECO:0000313" key="2">
    <source>
        <dbReference type="Proteomes" id="UP000239532"/>
    </source>
</evidence>
<evidence type="ECO:0000313" key="1">
    <source>
        <dbReference type="EMBL" id="PRP67202.1"/>
    </source>
</evidence>
<dbReference type="RefSeq" id="WP_105982969.1">
    <property type="nucleotide sequence ID" value="NZ_MQUC01000003.1"/>
</dbReference>
<dbReference type="EMBL" id="MQUC01000003">
    <property type="protein sequence ID" value="PRP67202.1"/>
    <property type="molecule type" value="Genomic_DNA"/>
</dbReference>
<name>A0A2S9WUQ1_9FLAO</name>
<comment type="caution">
    <text evidence="1">The sequence shown here is derived from an EMBL/GenBank/DDBJ whole genome shotgun (WGS) entry which is preliminary data.</text>
</comment>
<gene>
    <name evidence="1" type="ORF">BST86_08865</name>
</gene>
<accession>A0A2S9WUQ1</accession>
<protein>
    <recommendedName>
        <fullName evidence="3">Glutamine cyclotransferase</fullName>
    </recommendedName>
</protein>
<evidence type="ECO:0008006" key="3">
    <source>
        <dbReference type="Google" id="ProtNLM"/>
    </source>
</evidence>